<dbReference type="Gene3D" id="3.60.10.10">
    <property type="entry name" value="Endonuclease/exonuclease/phosphatase"/>
    <property type="match status" value="1"/>
</dbReference>
<dbReference type="Pfam" id="PF03372">
    <property type="entry name" value="Exo_endo_phos"/>
    <property type="match status" value="1"/>
</dbReference>
<keyword evidence="2" id="KW-0540">Nuclease</keyword>
<keyword evidence="2" id="KW-0378">Hydrolase</keyword>
<evidence type="ECO:0000313" key="3">
    <source>
        <dbReference type="Proteomes" id="UP000807785"/>
    </source>
</evidence>
<evidence type="ECO:0000259" key="1">
    <source>
        <dbReference type="Pfam" id="PF03372"/>
    </source>
</evidence>
<evidence type="ECO:0000313" key="2">
    <source>
        <dbReference type="EMBL" id="MBK6973939.1"/>
    </source>
</evidence>
<dbReference type="GO" id="GO:0006506">
    <property type="term" value="P:GPI anchor biosynthetic process"/>
    <property type="evidence" value="ECO:0007669"/>
    <property type="project" value="TreeGrafter"/>
</dbReference>
<reference evidence="2" key="1">
    <citation type="submission" date="2020-10" db="EMBL/GenBank/DDBJ databases">
        <title>Connecting structure to function with the recovery of over 1000 high-quality activated sludge metagenome-assembled genomes encoding full-length rRNA genes using long-read sequencing.</title>
        <authorList>
            <person name="Singleton C.M."/>
            <person name="Petriglieri F."/>
            <person name="Kristensen J.M."/>
            <person name="Kirkegaard R.H."/>
            <person name="Michaelsen T.Y."/>
            <person name="Andersen M.H."/>
            <person name="Karst S.M."/>
            <person name="Dueholm M.S."/>
            <person name="Nielsen P.H."/>
            <person name="Albertsen M."/>
        </authorList>
    </citation>
    <scope>NUCLEOTIDE SEQUENCE</scope>
    <source>
        <strain evidence="2">Bjer_18-Q3-R1-45_BAT3C.347</strain>
    </source>
</reference>
<dbReference type="InterPro" id="IPR036691">
    <property type="entry name" value="Endo/exonu/phosph_ase_sf"/>
</dbReference>
<protein>
    <submittedName>
        <fullName evidence="2">Endonuclease/exonuclease/phosphatase family protein</fullName>
    </submittedName>
</protein>
<dbReference type="EMBL" id="JADJEV010000004">
    <property type="protein sequence ID" value="MBK6973939.1"/>
    <property type="molecule type" value="Genomic_DNA"/>
</dbReference>
<dbReference type="SUPFAM" id="SSF56219">
    <property type="entry name" value="DNase I-like"/>
    <property type="match status" value="1"/>
</dbReference>
<dbReference type="GO" id="GO:0004519">
    <property type="term" value="F:endonuclease activity"/>
    <property type="evidence" value="ECO:0007669"/>
    <property type="project" value="UniProtKB-KW"/>
</dbReference>
<comment type="caution">
    <text evidence="2">The sequence shown here is derived from an EMBL/GenBank/DDBJ whole genome shotgun (WGS) entry which is preliminary data.</text>
</comment>
<dbReference type="PANTHER" id="PTHR14859:SF1">
    <property type="entry name" value="PGAP2-INTERACTING PROTEIN"/>
    <property type="match status" value="1"/>
</dbReference>
<gene>
    <name evidence="2" type="ORF">IPH26_13750</name>
</gene>
<dbReference type="GO" id="GO:0016020">
    <property type="term" value="C:membrane"/>
    <property type="evidence" value="ECO:0007669"/>
    <property type="project" value="GOC"/>
</dbReference>
<dbReference type="InterPro" id="IPR005135">
    <property type="entry name" value="Endo/exonuclease/phosphatase"/>
</dbReference>
<dbReference type="Proteomes" id="UP000807785">
    <property type="component" value="Unassembled WGS sequence"/>
</dbReference>
<proteinExistence type="predicted"/>
<accession>A0A9D7E4J2</accession>
<feature type="domain" description="Endonuclease/exonuclease/phosphatase" evidence="1">
    <location>
        <begin position="23"/>
        <end position="255"/>
    </location>
</feature>
<name>A0A9D7E4J2_9PROT</name>
<organism evidence="2 3">
    <name type="scientific">Candidatus Methylophosphatis roskildensis</name>
    <dbReference type="NCBI Taxonomy" id="2899263"/>
    <lineage>
        <taxon>Bacteria</taxon>
        <taxon>Pseudomonadati</taxon>
        <taxon>Pseudomonadota</taxon>
        <taxon>Betaproteobacteria</taxon>
        <taxon>Nitrosomonadales</taxon>
        <taxon>Sterolibacteriaceae</taxon>
        <taxon>Candidatus Methylophosphatis</taxon>
    </lineage>
</organism>
<dbReference type="AlphaFoldDB" id="A0A9D7E4J2"/>
<keyword evidence="2" id="KW-0255">Endonuclease</keyword>
<dbReference type="PANTHER" id="PTHR14859">
    <property type="entry name" value="CALCOFLUOR WHITE HYPERSENSITIVE PROTEIN PRECURSOR"/>
    <property type="match status" value="1"/>
</dbReference>
<dbReference type="InterPro" id="IPR051916">
    <property type="entry name" value="GPI-anchor_lipid_remodeler"/>
</dbReference>
<sequence length="265" mass="30306">MPKESRARRDNRAPEEIRRLRVCTYNIHKGFSQFNRRMVIHELRERLRTLDADIVFLQEVQGLHMGHSVRHSDWPQRPQHEFLAEDFWIQTAYGGNALYDHGHHGNAILSRYPILSSQNQDISDHLFERRGLLHCEIALPGVGLPVHCACIHLGLTAGTRRRQMQAIVDRMYVLAGEQAPLIIAGDFNDWRNRADYHLCDTLGVTEAFAGERGRPARSFPSTLPVLRLDRIYVRGFNVENAKAHYGPPWSKISDHAALTAQLAPL</sequence>